<sequence length="236" mass="25528">MKVFASLTLLLILSGCSPDGIAPAQQELSASGLSHKNAVALPANPSNPEDFIGTLYAELLQEYELLNTKPSTLPLLIQQGETLAWANADFLALEDLSAYDPIGVANVQAYQNINTADLRSHLSSGYSTVAKDIYVALATELTAVKANDGNYQEACEAIMATEGLIIAAPNLTATERHAMLMTSSIMRNAVYQDGRKRKRDRDWEWMTGHYAATANGALESSPQALLLSFVTDLYND</sequence>
<reference evidence="2" key="1">
    <citation type="journal article" date="2019" name="Int. J. Syst. Evol. Microbiol.">
        <title>The Global Catalogue of Microorganisms (GCM) 10K type strain sequencing project: providing services to taxonomists for standard genome sequencing and annotation.</title>
        <authorList>
            <consortium name="The Broad Institute Genomics Platform"/>
            <consortium name="The Broad Institute Genome Sequencing Center for Infectious Disease"/>
            <person name="Wu L."/>
            <person name="Ma J."/>
        </authorList>
    </citation>
    <scope>NUCLEOTIDE SEQUENCE [LARGE SCALE GENOMIC DNA]</scope>
    <source>
        <strain evidence="2">CGMCC 1.15461</strain>
    </source>
</reference>
<name>A0ABQ1JC04_9FLAO</name>
<organism evidence="1 2">
    <name type="scientific">Flavobacterium suaedae</name>
    <dbReference type="NCBI Taxonomy" id="1767027"/>
    <lineage>
        <taxon>Bacteria</taxon>
        <taxon>Pseudomonadati</taxon>
        <taxon>Bacteroidota</taxon>
        <taxon>Flavobacteriia</taxon>
        <taxon>Flavobacteriales</taxon>
        <taxon>Flavobacteriaceae</taxon>
        <taxon>Flavobacterium</taxon>
    </lineage>
</organism>
<accession>A0ABQ1JC04</accession>
<gene>
    <name evidence="1" type="ORF">GCM10007424_00580</name>
</gene>
<dbReference type="PROSITE" id="PS51257">
    <property type="entry name" value="PROKAR_LIPOPROTEIN"/>
    <property type="match status" value="1"/>
</dbReference>
<keyword evidence="2" id="KW-1185">Reference proteome</keyword>
<evidence type="ECO:0000313" key="1">
    <source>
        <dbReference type="EMBL" id="GGB64570.1"/>
    </source>
</evidence>
<dbReference type="RefSeq" id="WP_188619224.1">
    <property type="nucleotide sequence ID" value="NZ_BMJE01000001.1"/>
</dbReference>
<proteinExistence type="predicted"/>
<dbReference type="EMBL" id="BMJE01000001">
    <property type="protein sequence ID" value="GGB64570.1"/>
    <property type="molecule type" value="Genomic_DNA"/>
</dbReference>
<protein>
    <submittedName>
        <fullName evidence="1">Uncharacterized protein</fullName>
    </submittedName>
</protein>
<dbReference type="Proteomes" id="UP000615760">
    <property type="component" value="Unassembled WGS sequence"/>
</dbReference>
<evidence type="ECO:0000313" key="2">
    <source>
        <dbReference type="Proteomes" id="UP000615760"/>
    </source>
</evidence>
<comment type="caution">
    <text evidence="1">The sequence shown here is derived from an EMBL/GenBank/DDBJ whole genome shotgun (WGS) entry which is preliminary data.</text>
</comment>